<accession>W9YK59</accession>
<name>W9YK59_9EURO</name>
<protein>
    <recommendedName>
        <fullName evidence="3">Isopenicillin N synthase-like Fe(2+) 2OG dioxygenase domain-containing protein</fullName>
    </recommendedName>
</protein>
<sequence length="333" mass="36456">MALNGKTAANPLRSPRLRLDSGRFTRGSEQDRKDVAAQIDQSLREFTYCQVQLEPDTLRGILPNWKIQSRKLFDLEESVKSLLSPTSKHSLGYSALGTDKVRGEIPILNESYTCDAGPRTNWPDENLLPGFRGFATHLHMVLSDVLCDLIDCLSITMDLPPGQHLSQSHDCSDFRLGFLHYPSIASEAIPFGPGPGPGPGIQRNPTHIDSGTLTLLLSDGSGGLEVADRRETVETRSSWFDKHGLFAPVDPQDDLVTVLTGNRLKKISGARWKPTVHRVVAIYPTTSPAEESTATHAEMPERYSVALFSSSKAKATTAHADSRDRTIPPSSSS</sequence>
<dbReference type="RefSeq" id="XP_007731467.1">
    <property type="nucleotide sequence ID" value="XM_007733277.1"/>
</dbReference>
<dbReference type="AlphaFoldDB" id="W9YK59"/>
<evidence type="ECO:0000259" key="3">
    <source>
        <dbReference type="Pfam" id="PF03171"/>
    </source>
</evidence>
<dbReference type="Gene3D" id="2.60.120.330">
    <property type="entry name" value="B-lactam Antibiotic, Isopenicillin N Synthase, Chain"/>
    <property type="match status" value="1"/>
</dbReference>
<dbReference type="InterPro" id="IPR050231">
    <property type="entry name" value="Iron_ascorbate_oxido_reductase"/>
</dbReference>
<gene>
    <name evidence="4" type="ORF">A1O3_03138</name>
</gene>
<feature type="domain" description="Isopenicillin N synthase-like Fe(2+) 2OG dioxygenase" evidence="3">
    <location>
        <begin position="201"/>
        <end position="309"/>
    </location>
</feature>
<dbReference type="SUPFAM" id="SSF51197">
    <property type="entry name" value="Clavaminate synthase-like"/>
    <property type="match status" value="1"/>
</dbReference>
<evidence type="ECO:0000313" key="5">
    <source>
        <dbReference type="Proteomes" id="UP000019478"/>
    </source>
</evidence>
<dbReference type="InterPro" id="IPR027443">
    <property type="entry name" value="IPNS-like_sf"/>
</dbReference>
<dbReference type="HOGENOM" id="CLU_834189_0_0_1"/>
<dbReference type="PANTHER" id="PTHR47990">
    <property type="entry name" value="2-OXOGLUTARATE (2OG) AND FE(II)-DEPENDENT OXYGENASE SUPERFAMILY PROTEIN-RELATED"/>
    <property type="match status" value="1"/>
</dbReference>
<dbReference type="GeneID" id="19167267"/>
<dbReference type="InterPro" id="IPR044861">
    <property type="entry name" value="IPNS-like_FE2OG_OXY"/>
</dbReference>
<dbReference type="EMBL" id="AMGY01000002">
    <property type="protein sequence ID" value="EXJ90070.1"/>
    <property type="molecule type" value="Genomic_DNA"/>
</dbReference>
<evidence type="ECO:0000256" key="2">
    <source>
        <dbReference type="SAM" id="MobiDB-lite"/>
    </source>
</evidence>
<dbReference type="Proteomes" id="UP000019478">
    <property type="component" value="Unassembled WGS sequence"/>
</dbReference>
<organism evidence="4 5">
    <name type="scientific">Capronia epimyces CBS 606.96</name>
    <dbReference type="NCBI Taxonomy" id="1182542"/>
    <lineage>
        <taxon>Eukaryota</taxon>
        <taxon>Fungi</taxon>
        <taxon>Dikarya</taxon>
        <taxon>Ascomycota</taxon>
        <taxon>Pezizomycotina</taxon>
        <taxon>Eurotiomycetes</taxon>
        <taxon>Chaetothyriomycetidae</taxon>
        <taxon>Chaetothyriales</taxon>
        <taxon>Herpotrichiellaceae</taxon>
        <taxon>Capronia</taxon>
    </lineage>
</organism>
<proteinExistence type="inferred from homology"/>
<comment type="caution">
    <text evidence="4">The sequence shown here is derived from an EMBL/GenBank/DDBJ whole genome shotgun (WGS) entry which is preliminary data.</text>
</comment>
<dbReference type="Pfam" id="PF03171">
    <property type="entry name" value="2OG-FeII_Oxy"/>
    <property type="match status" value="1"/>
</dbReference>
<evidence type="ECO:0000313" key="4">
    <source>
        <dbReference type="EMBL" id="EXJ90070.1"/>
    </source>
</evidence>
<feature type="region of interest" description="Disordered" evidence="2">
    <location>
        <begin position="313"/>
        <end position="333"/>
    </location>
</feature>
<keyword evidence="5" id="KW-1185">Reference proteome</keyword>
<reference evidence="4 5" key="1">
    <citation type="submission" date="2013-03" db="EMBL/GenBank/DDBJ databases">
        <title>The Genome Sequence of Capronia epimyces CBS 606.96.</title>
        <authorList>
            <consortium name="The Broad Institute Genomics Platform"/>
            <person name="Cuomo C."/>
            <person name="de Hoog S."/>
            <person name="Gorbushina A."/>
            <person name="Walker B."/>
            <person name="Young S.K."/>
            <person name="Zeng Q."/>
            <person name="Gargeya S."/>
            <person name="Fitzgerald M."/>
            <person name="Haas B."/>
            <person name="Abouelleil A."/>
            <person name="Allen A.W."/>
            <person name="Alvarado L."/>
            <person name="Arachchi H.M."/>
            <person name="Berlin A.M."/>
            <person name="Chapman S.B."/>
            <person name="Gainer-Dewar J."/>
            <person name="Goldberg J."/>
            <person name="Griggs A."/>
            <person name="Gujja S."/>
            <person name="Hansen M."/>
            <person name="Howarth C."/>
            <person name="Imamovic A."/>
            <person name="Ireland A."/>
            <person name="Larimer J."/>
            <person name="McCowan C."/>
            <person name="Murphy C."/>
            <person name="Pearson M."/>
            <person name="Poon T.W."/>
            <person name="Priest M."/>
            <person name="Roberts A."/>
            <person name="Saif S."/>
            <person name="Shea T."/>
            <person name="Sisk P."/>
            <person name="Sykes S."/>
            <person name="Wortman J."/>
            <person name="Nusbaum C."/>
            <person name="Birren B."/>
        </authorList>
    </citation>
    <scope>NUCLEOTIDE SEQUENCE [LARGE SCALE GENOMIC DNA]</scope>
    <source>
        <strain evidence="4 5">CBS 606.96</strain>
    </source>
</reference>
<comment type="similarity">
    <text evidence="1">Belongs to the iron/ascorbate-dependent oxidoreductase family.</text>
</comment>
<dbReference type="STRING" id="1182542.W9YK59"/>
<evidence type="ECO:0000256" key="1">
    <source>
        <dbReference type="ARBA" id="ARBA00008056"/>
    </source>
</evidence>